<evidence type="ECO:0000256" key="2">
    <source>
        <dbReference type="ARBA" id="ARBA00022692"/>
    </source>
</evidence>
<comment type="subcellular location">
    <subcellularLocation>
        <location evidence="1">Membrane</location>
        <topology evidence="1">Multi-pass membrane protein</topology>
    </subcellularLocation>
</comment>
<feature type="transmembrane region" description="Helical" evidence="5">
    <location>
        <begin position="33"/>
        <end position="53"/>
    </location>
</feature>
<evidence type="ECO:0000256" key="4">
    <source>
        <dbReference type="ARBA" id="ARBA00023136"/>
    </source>
</evidence>
<evidence type="ECO:0000313" key="7">
    <source>
        <dbReference type="Proteomes" id="UP001494672"/>
    </source>
</evidence>
<dbReference type="Proteomes" id="UP001494672">
    <property type="component" value="Unassembled WGS sequence"/>
</dbReference>
<protein>
    <submittedName>
        <fullName evidence="6">LrgB family protein</fullName>
    </submittedName>
</protein>
<accession>A0ABV1IAV7</accession>
<proteinExistence type="predicted"/>
<keyword evidence="3 5" id="KW-1133">Transmembrane helix</keyword>
<organism evidence="6 7">
    <name type="scientific">Coprococcus aceti</name>
    <dbReference type="NCBI Taxonomy" id="2981786"/>
    <lineage>
        <taxon>Bacteria</taxon>
        <taxon>Bacillati</taxon>
        <taxon>Bacillota</taxon>
        <taxon>Clostridia</taxon>
        <taxon>Lachnospirales</taxon>
        <taxon>Lachnospiraceae</taxon>
        <taxon>Coprococcus</taxon>
    </lineage>
</organism>
<dbReference type="Pfam" id="PF04172">
    <property type="entry name" value="LrgB"/>
    <property type="match status" value="1"/>
</dbReference>
<evidence type="ECO:0000256" key="3">
    <source>
        <dbReference type="ARBA" id="ARBA00022989"/>
    </source>
</evidence>
<dbReference type="PANTHER" id="PTHR30249:SF0">
    <property type="entry name" value="PLASTIDAL GLYCOLATE_GLYCERATE TRANSLOCATOR 1, CHLOROPLASTIC"/>
    <property type="match status" value="1"/>
</dbReference>
<feature type="transmembrane region" description="Helical" evidence="5">
    <location>
        <begin position="206"/>
        <end position="229"/>
    </location>
</feature>
<reference evidence="6 7" key="1">
    <citation type="submission" date="2024-04" db="EMBL/GenBank/DDBJ databases">
        <title>Human intestinal bacterial collection.</title>
        <authorList>
            <person name="Pauvert C."/>
            <person name="Hitch T.C.A."/>
            <person name="Clavel T."/>
        </authorList>
    </citation>
    <scope>NUCLEOTIDE SEQUENCE [LARGE SCALE GENOMIC DNA]</scope>
    <source>
        <strain evidence="6 7">CLA-AA-H181</strain>
    </source>
</reference>
<feature type="transmembrane region" description="Helical" evidence="5">
    <location>
        <begin position="94"/>
        <end position="118"/>
    </location>
</feature>
<sequence length="230" mass="24488">MSDLFESSIFAGVTISLLAYMFGSVLKKKLKIAILNPLLVSIIVTIVVLVVADVDYDVYNEGAKYLSWFLTPATVCLAIPLYEQWELLKHNYKAVLGGIFAGVITSLTTVLVLCKVMGLSHKDYVTLLPKSITTAIGMGVSEELGGYVTITVAVIVVTGVIGNIIGEIVFRIFRIEEPISKGLALGSSAHAIGTAKAMEIGEVEGAMSSLSIAVTGILTVILASVYAHFM</sequence>
<comment type="caution">
    <text evidence="6">The sequence shown here is derived from an EMBL/GenBank/DDBJ whole genome shotgun (WGS) entry which is preliminary data.</text>
</comment>
<keyword evidence="2 5" id="KW-0812">Transmembrane</keyword>
<name>A0ABV1IAV7_9FIRM</name>
<feature type="transmembrane region" description="Helical" evidence="5">
    <location>
        <begin position="65"/>
        <end position="82"/>
    </location>
</feature>
<keyword evidence="7" id="KW-1185">Reference proteome</keyword>
<dbReference type="InterPro" id="IPR007300">
    <property type="entry name" value="CidB/LrgB"/>
</dbReference>
<evidence type="ECO:0000313" key="6">
    <source>
        <dbReference type="EMBL" id="MEQ2593352.1"/>
    </source>
</evidence>
<gene>
    <name evidence="6" type="ORF">AAAU18_10585</name>
</gene>
<feature type="transmembrane region" description="Helical" evidence="5">
    <location>
        <begin position="144"/>
        <end position="165"/>
    </location>
</feature>
<dbReference type="EMBL" id="JBBNGJ010000008">
    <property type="protein sequence ID" value="MEQ2593352.1"/>
    <property type="molecule type" value="Genomic_DNA"/>
</dbReference>
<feature type="transmembrane region" description="Helical" evidence="5">
    <location>
        <begin position="6"/>
        <end position="26"/>
    </location>
</feature>
<keyword evidence="4 5" id="KW-0472">Membrane</keyword>
<dbReference type="PANTHER" id="PTHR30249">
    <property type="entry name" value="PUTATIVE SEROTONIN TRANSPORTER"/>
    <property type="match status" value="1"/>
</dbReference>
<dbReference type="RefSeq" id="WP_117875160.1">
    <property type="nucleotide sequence ID" value="NZ_JBBNGJ010000008.1"/>
</dbReference>
<evidence type="ECO:0000256" key="1">
    <source>
        <dbReference type="ARBA" id="ARBA00004141"/>
    </source>
</evidence>
<evidence type="ECO:0000256" key="5">
    <source>
        <dbReference type="SAM" id="Phobius"/>
    </source>
</evidence>